<sequence>MKPFEPLSPGGRGWRIVVDELVVATRIGLHAHEYRAPQPVAIDASLMYRGVPGEASAHELVDYEAWCERVTSFLEAKPHTRLLEVLAVEIAALSFDEWPALDAVTLLLYKPKIREGTRRVGIELDWRRADYDAWRMRADTHHAVGAC</sequence>
<dbReference type="RefSeq" id="WP_087644403.1">
    <property type="nucleotide sequence ID" value="NZ_FCON02000018.1"/>
</dbReference>
<reference evidence="2" key="1">
    <citation type="submission" date="2016-01" db="EMBL/GenBank/DDBJ databases">
        <authorList>
            <person name="Peeters C."/>
        </authorList>
    </citation>
    <scope>NUCLEOTIDE SEQUENCE [LARGE SCALE GENOMIC DNA]</scope>
    <source>
        <strain evidence="2">LMG 22940</strain>
    </source>
</reference>
<dbReference type="OrthoDB" id="9025968at2"/>
<dbReference type="Pfam" id="PF02152">
    <property type="entry name" value="FolB"/>
    <property type="match status" value="1"/>
</dbReference>
<evidence type="ECO:0000313" key="3">
    <source>
        <dbReference type="Proteomes" id="UP000054770"/>
    </source>
</evidence>
<protein>
    <submittedName>
        <fullName evidence="2">Dihydroneopterin aldolase</fullName>
    </submittedName>
</protein>
<dbReference type="InterPro" id="IPR006157">
    <property type="entry name" value="FolB_dom"/>
</dbReference>
<dbReference type="SMART" id="SM00905">
    <property type="entry name" value="FolB"/>
    <property type="match status" value="1"/>
</dbReference>
<dbReference type="AlphaFoldDB" id="A0A158HSE8"/>
<dbReference type="Proteomes" id="UP000054770">
    <property type="component" value="Unassembled WGS sequence"/>
</dbReference>
<dbReference type="GO" id="GO:0004150">
    <property type="term" value="F:dihydroneopterin aldolase activity"/>
    <property type="evidence" value="ECO:0007669"/>
    <property type="project" value="InterPro"/>
</dbReference>
<dbReference type="SUPFAM" id="SSF55620">
    <property type="entry name" value="Tetrahydrobiopterin biosynthesis enzymes-like"/>
    <property type="match status" value="1"/>
</dbReference>
<organism evidence="2 3">
    <name type="scientific">Caballeronia choica</name>
    <dbReference type="NCBI Taxonomy" id="326476"/>
    <lineage>
        <taxon>Bacteria</taxon>
        <taxon>Pseudomonadati</taxon>
        <taxon>Pseudomonadota</taxon>
        <taxon>Betaproteobacteria</taxon>
        <taxon>Burkholderiales</taxon>
        <taxon>Burkholderiaceae</taxon>
        <taxon>Caballeronia</taxon>
    </lineage>
</organism>
<dbReference type="InterPro" id="IPR043133">
    <property type="entry name" value="GTP-CH-I_C/QueF"/>
</dbReference>
<dbReference type="EMBL" id="FCON02000018">
    <property type="protein sequence ID" value="SAL46600.1"/>
    <property type="molecule type" value="Genomic_DNA"/>
</dbReference>
<comment type="caution">
    <text evidence="2">The sequence shown here is derived from an EMBL/GenBank/DDBJ whole genome shotgun (WGS) entry which is preliminary data.</text>
</comment>
<keyword evidence="3" id="KW-1185">Reference proteome</keyword>
<gene>
    <name evidence="2" type="ORF">AWB68_02237</name>
</gene>
<feature type="domain" description="Dihydroneopterin aldolase/epimerase" evidence="1">
    <location>
        <begin position="16"/>
        <end position="126"/>
    </location>
</feature>
<proteinExistence type="predicted"/>
<evidence type="ECO:0000313" key="2">
    <source>
        <dbReference type="EMBL" id="SAL46600.1"/>
    </source>
</evidence>
<name>A0A158HSE8_9BURK</name>
<accession>A0A158HSE8</accession>
<evidence type="ECO:0000259" key="1">
    <source>
        <dbReference type="SMART" id="SM00905"/>
    </source>
</evidence>
<dbReference type="GO" id="GO:0006760">
    <property type="term" value="P:folic acid-containing compound metabolic process"/>
    <property type="evidence" value="ECO:0007669"/>
    <property type="project" value="InterPro"/>
</dbReference>
<dbReference type="Gene3D" id="3.30.1130.10">
    <property type="match status" value="1"/>
</dbReference>